<comment type="caution">
    <text evidence="1">The sequence shown here is derived from an EMBL/GenBank/DDBJ whole genome shotgun (WGS) entry which is preliminary data.</text>
</comment>
<keyword evidence="2" id="KW-1185">Reference proteome</keyword>
<name>A0A8T5UMH2_9EURY</name>
<organism evidence="1 2">
    <name type="scientific">Methanobacterium spitsbergense</name>
    <dbReference type="NCBI Taxonomy" id="2874285"/>
    <lineage>
        <taxon>Archaea</taxon>
        <taxon>Methanobacteriati</taxon>
        <taxon>Methanobacteriota</taxon>
        <taxon>Methanomada group</taxon>
        <taxon>Methanobacteria</taxon>
        <taxon>Methanobacteriales</taxon>
        <taxon>Methanobacteriaceae</taxon>
        <taxon>Methanobacterium</taxon>
    </lineage>
</organism>
<dbReference type="PROSITE" id="PS51257">
    <property type="entry name" value="PROKAR_LIPOPROTEIN"/>
    <property type="match status" value="1"/>
</dbReference>
<gene>
    <name evidence="1" type="ORF">K8N75_02160</name>
</gene>
<protein>
    <recommendedName>
        <fullName evidence="3">Lipoprotein</fullName>
    </recommendedName>
</protein>
<dbReference type="AlphaFoldDB" id="A0A8T5UMH2"/>
<evidence type="ECO:0008006" key="3">
    <source>
        <dbReference type="Google" id="ProtNLM"/>
    </source>
</evidence>
<dbReference type="EMBL" id="JAIOUQ010000003">
    <property type="protein sequence ID" value="MBZ2164854.1"/>
    <property type="molecule type" value="Genomic_DNA"/>
</dbReference>
<evidence type="ECO:0000313" key="2">
    <source>
        <dbReference type="Proteomes" id="UP000825933"/>
    </source>
</evidence>
<evidence type="ECO:0000313" key="1">
    <source>
        <dbReference type="EMBL" id="MBZ2164854.1"/>
    </source>
</evidence>
<dbReference type="Proteomes" id="UP000825933">
    <property type="component" value="Unassembled WGS sequence"/>
</dbReference>
<dbReference type="RefSeq" id="WP_223790511.1">
    <property type="nucleotide sequence ID" value="NZ_JAIOUQ010000003.1"/>
</dbReference>
<reference evidence="2" key="1">
    <citation type="journal article" date="2022" name="Microbiol. Resour. Announc.">
        <title>Draft Genome Sequence of a Methanogenic Archaeon from West Spitsbergen Permafrost.</title>
        <authorList>
            <person name="Trubitsyn V."/>
            <person name="Rivkina E."/>
            <person name="Shcherbakova V."/>
        </authorList>
    </citation>
    <scope>NUCLEOTIDE SEQUENCE [LARGE SCALE GENOMIC DNA]</scope>
    <source>
        <strain evidence="2">VT</strain>
    </source>
</reference>
<proteinExistence type="predicted"/>
<accession>A0A8T5UMH2</accession>
<dbReference type="Gene3D" id="3.40.1000.10">
    <property type="entry name" value="Mog1/PsbP, alpha/beta/alpha sandwich"/>
    <property type="match status" value="1"/>
</dbReference>
<dbReference type="Pfam" id="PF18933">
    <property type="entry name" value="PsbP_2"/>
    <property type="match status" value="1"/>
</dbReference>
<sequence>MRNQVILVIVLLFFVVLASGCISDNKQSNATKTYNQNNVSFTYSGVWELANTTSPNAVVALADPNTIQNGSPTTLVVVQKPDVSKGSNLNDVYAANYKSFFNTTGYQEVSEGNLTINGGIALENIYKSNTGVQKEYRAVWFNINGNIYVVLCSAKSTDFQAQQDNFNLVINSFK</sequence>